<evidence type="ECO:0000313" key="3">
    <source>
        <dbReference type="EMBL" id="AJT61602.1"/>
    </source>
</evidence>
<feature type="domain" description="EAL" evidence="1">
    <location>
        <begin position="53"/>
        <end position="301"/>
    </location>
</feature>
<feature type="domain" description="GGDEF" evidence="2">
    <location>
        <begin position="1"/>
        <end position="44"/>
    </location>
</feature>
<dbReference type="InterPro" id="IPR000160">
    <property type="entry name" value="GGDEF_dom"/>
</dbReference>
<dbReference type="SUPFAM" id="SSF141868">
    <property type="entry name" value="EAL domain-like"/>
    <property type="match status" value="1"/>
</dbReference>
<dbReference type="InterPro" id="IPR052155">
    <property type="entry name" value="Biofilm_reg_signaling"/>
</dbReference>
<dbReference type="CDD" id="cd01948">
    <property type="entry name" value="EAL"/>
    <property type="match status" value="1"/>
</dbReference>
<dbReference type="Pfam" id="PF00563">
    <property type="entry name" value="EAL"/>
    <property type="match status" value="1"/>
</dbReference>
<dbReference type="AlphaFoldDB" id="A0A0D4DD32"/>
<keyword evidence="3" id="KW-0614">Plasmid</keyword>
<reference evidence="3" key="1">
    <citation type="journal article" date="2015" name="Proc. Natl. Acad. Sci. U.S.A.">
        <title>Rhizobial peptidase HrrP cleaves host-encoded signaling peptides and mediates symbiotic compatibility.</title>
        <authorList>
            <person name="Price P.A."/>
            <person name="Tanner H.R."/>
            <person name="Dillon B.A."/>
            <person name="Shabab M."/>
            <person name="Walker G.C."/>
            <person name="Griffitts J.S."/>
        </authorList>
    </citation>
    <scope>NUCLEOTIDE SEQUENCE</scope>
    <source>
        <strain evidence="3">USDA1963</strain>
        <plasmid evidence="3">pHRB800</plasmid>
    </source>
</reference>
<geneLocation type="plasmid" evidence="3">
    <name>pHRB800</name>
</geneLocation>
<name>A0A0D4DD32_RHIML</name>
<dbReference type="PROSITE" id="PS50883">
    <property type="entry name" value="EAL"/>
    <property type="match status" value="1"/>
</dbReference>
<protein>
    <submittedName>
        <fullName evidence="3">Diguanylate cyclase</fullName>
    </submittedName>
</protein>
<organism evidence="3">
    <name type="scientific">Rhizobium meliloti</name>
    <name type="common">Ensifer meliloti</name>
    <name type="synonym">Sinorhizobium meliloti</name>
    <dbReference type="NCBI Taxonomy" id="382"/>
    <lineage>
        <taxon>Bacteria</taxon>
        <taxon>Pseudomonadati</taxon>
        <taxon>Pseudomonadota</taxon>
        <taxon>Alphaproteobacteria</taxon>
        <taxon>Hyphomicrobiales</taxon>
        <taxon>Rhizobiaceae</taxon>
        <taxon>Sinorhizobium/Ensifer group</taxon>
        <taxon>Sinorhizobium</taxon>
    </lineage>
</organism>
<dbReference type="InterPro" id="IPR043128">
    <property type="entry name" value="Rev_trsase/Diguanyl_cyclase"/>
</dbReference>
<dbReference type="PROSITE" id="PS50887">
    <property type="entry name" value="GGDEF"/>
    <property type="match status" value="1"/>
</dbReference>
<dbReference type="InterPro" id="IPR035919">
    <property type="entry name" value="EAL_sf"/>
</dbReference>
<dbReference type="PANTHER" id="PTHR44757:SF2">
    <property type="entry name" value="BIOFILM ARCHITECTURE MAINTENANCE PROTEIN MBAA"/>
    <property type="match status" value="1"/>
</dbReference>
<evidence type="ECO:0000259" key="1">
    <source>
        <dbReference type="PROSITE" id="PS50883"/>
    </source>
</evidence>
<dbReference type="SMART" id="SM00052">
    <property type="entry name" value="EAL"/>
    <property type="match status" value="1"/>
</dbReference>
<dbReference type="EMBL" id="CP011000">
    <property type="protein sequence ID" value="AJT61602.1"/>
    <property type="molecule type" value="Genomic_DNA"/>
</dbReference>
<dbReference type="Gene3D" id="3.30.70.270">
    <property type="match status" value="1"/>
</dbReference>
<dbReference type="SUPFAM" id="SSF55073">
    <property type="entry name" value="Nucleotide cyclase"/>
    <property type="match status" value="1"/>
</dbReference>
<sequence length="332" mass="36374">MGTSLGVAIFPADGDNAAELMGNADAALYRAKADGRGTARFFEPQMDKWLRERRALQRDLQAAISQQQLSIVYQPQADIGGDVIGFEALLRWNHPTRGNIPPSVFIPIAEESSLMIEIGEWVLREACREAAAWPRKLSVAVNLSPVQFKHGDLDRLVKSVLIETGLEPERLELEITEGVLIDDLERAISTLGHLKALGVRIAMDDFGTGYSSLSYLQSFPFDKIKIDQSFVRNIGLSQSSAIIRAVIGLGRGLDLPIIAEGVESTDQLAFLTRESCDQVQGYLVGRPCPISDYAKYVGRAEDVEQLARVRPAISARQEQSHGADSRQNSGIG</sequence>
<accession>A0A0D4DD32</accession>
<proteinExistence type="predicted"/>
<dbReference type="InterPro" id="IPR029787">
    <property type="entry name" value="Nucleotide_cyclase"/>
</dbReference>
<dbReference type="InterPro" id="IPR001633">
    <property type="entry name" value="EAL_dom"/>
</dbReference>
<dbReference type="Gene3D" id="3.20.20.450">
    <property type="entry name" value="EAL domain"/>
    <property type="match status" value="1"/>
</dbReference>
<evidence type="ECO:0000259" key="2">
    <source>
        <dbReference type="PROSITE" id="PS50887"/>
    </source>
</evidence>
<dbReference type="PANTHER" id="PTHR44757">
    <property type="entry name" value="DIGUANYLATE CYCLASE DGCP"/>
    <property type="match status" value="1"/>
</dbReference>